<dbReference type="Pfam" id="PF04717">
    <property type="entry name" value="Phage_base_V"/>
    <property type="match status" value="1"/>
</dbReference>
<evidence type="ECO:0000313" key="4">
    <source>
        <dbReference type="Proteomes" id="UP000199413"/>
    </source>
</evidence>
<evidence type="ECO:0000313" key="3">
    <source>
        <dbReference type="EMBL" id="SCL34965.1"/>
    </source>
</evidence>
<accession>A0A1C6T0T6</accession>
<dbReference type="EMBL" id="FMHV01000002">
    <property type="protein sequence ID" value="SCL34965.1"/>
    <property type="molecule type" value="Genomic_DNA"/>
</dbReference>
<name>A0A1C6T0T6_9ACTN</name>
<sequence length="225" mass="23825">MVATLVERAERRFFGKYRGRVVDNEDPLRLGRLRVSVPSVLGPDVVTGWATPCAPYGGAAGQGLLLVPDREAGVWVEFEEGDPEFPIWSGTFWSKPAAGSELPKPNAADGTEADGPQAVPTRKTFKTRKGHTVQFEDADGAEAVLLREGGKGHRIVLDADGITITDSDGNVVVLGDRAIRLTDATGNAIALTEDAVTVTAKKPLTIDASGQPIRIVGKSIALEKG</sequence>
<dbReference type="Proteomes" id="UP000199413">
    <property type="component" value="Unassembled WGS sequence"/>
</dbReference>
<evidence type="ECO:0000259" key="2">
    <source>
        <dbReference type="Pfam" id="PF04717"/>
    </source>
</evidence>
<keyword evidence="4" id="KW-1185">Reference proteome</keyword>
<organism evidence="3 4">
    <name type="scientific">Micromonospora rhizosphaerae</name>
    <dbReference type="NCBI Taxonomy" id="568872"/>
    <lineage>
        <taxon>Bacteria</taxon>
        <taxon>Bacillati</taxon>
        <taxon>Actinomycetota</taxon>
        <taxon>Actinomycetes</taxon>
        <taxon>Micromonosporales</taxon>
        <taxon>Micromonosporaceae</taxon>
        <taxon>Micromonospora</taxon>
    </lineage>
</organism>
<dbReference type="Gene3D" id="2.40.50.230">
    <property type="entry name" value="Gp5 N-terminal domain"/>
    <property type="match status" value="1"/>
</dbReference>
<evidence type="ECO:0000256" key="1">
    <source>
        <dbReference type="SAM" id="MobiDB-lite"/>
    </source>
</evidence>
<reference evidence="4" key="1">
    <citation type="submission" date="2016-06" db="EMBL/GenBank/DDBJ databases">
        <authorList>
            <person name="Varghese N."/>
            <person name="Submissions Spin"/>
        </authorList>
    </citation>
    <scope>NUCLEOTIDE SEQUENCE [LARGE SCALE GENOMIC DNA]</scope>
    <source>
        <strain evidence="4">DSM 45431</strain>
    </source>
</reference>
<dbReference type="SUPFAM" id="SSF69349">
    <property type="entry name" value="Phage fibre proteins"/>
    <property type="match status" value="1"/>
</dbReference>
<proteinExistence type="predicted"/>
<protein>
    <submittedName>
        <fullName evidence="3">Phage-related baseplate assembly protein</fullName>
    </submittedName>
</protein>
<gene>
    <name evidence="3" type="ORF">GA0070624_5130</name>
</gene>
<feature type="domain" description="Gp5/Type VI secretion system Vgr protein OB-fold" evidence="2">
    <location>
        <begin position="17"/>
        <end position="93"/>
    </location>
</feature>
<dbReference type="AlphaFoldDB" id="A0A1C6T0T6"/>
<dbReference type="InterPro" id="IPR037026">
    <property type="entry name" value="Vgr_OB-fold_dom_sf"/>
</dbReference>
<dbReference type="InterPro" id="IPR006531">
    <property type="entry name" value="Gp5/Vgr_OB"/>
</dbReference>
<feature type="region of interest" description="Disordered" evidence="1">
    <location>
        <begin position="98"/>
        <end position="122"/>
    </location>
</feature>
<dbReference type="STRING" id="568872.GA0070624_5130"/>
<dbReference type="SUPFAM" id="SSF69255">
    <property type="entry name" value="gp5 N-terminal domain-like"/>
    <property type="match status" value="1"/>
</dbReference>